<sequence>MPSARRSVSARLLLAALVTLGNVRSCPAAPPPDAPASPCRWGRTDEIESCRQTEQQGLDVALARYERTAMKRMKEGRPGDHAVLTRFEAFRQAWLRYRDAECDAVYEQWSDGSIRGIEAQVCRRRLTQDRMHEIWADWLTYMDSTPSILPKPPIGGGP</sequence>
<proteinExistence type="predicted"/>
<dbReference type="InterPro" id="IPR009739">
    <property type="entry name" value="LprI-like_N"/>
</dbReference>
<evidence type="ECO:0000256" key="1">
    <source>
        <dbReference type="SAM" id="SignalP"/>
    </source>
</evidence>
<organism evidence="3 4">
    <name type="scientific">Rhizosaccharibacter radicis</name>
    <dbReference type="NCBI Taxonomy" id="2782605"/>
    <lineage>
        <taxon>Bacteria</taxon>
        <taxon>Pseudomonadati</taxon>
        <taxon>Pseudomonadota</taxon>
        <taxon>Alphaproteobacteria</taxon>
        <taxon>Acetobacterales</taxon>
        <taxon>Acetobacteraceae</taxon>
        <taxon>Rhizosaccharibacter</taxon>
    </lineage>
</organism>
<evidence type="ECO:0000313" key="3">
    <source>
        <dbReference type="EMBL" id="MCQ8240341.1"/>
    </source>
</evidence>
<feature type="signal peptide" evidence="1">
    <location>
        <begin position="1"/>
        <end position="28"/>
    </location>
</feature>
<dbReference type="EMBL" id="JAMZEJ010000003">
    <property type="protein sequence ID" value="MCQ8240341.1"/>
    <property type="molecule type" value="Genomic_DNA"/>
</dbReference>
<gene>
    <name evidence="3" type="ORF">NFI88_05720</name>
</gene>
<evidence type="ECO:0000313" key="4">
    <source>
        <dbReference type="Proteomes" id="UP001524547"/>
    </source>
</evidence>
<keyword evidence="1" id="KW-0732">Signal</keyword>
<dbReference type="RefSeq" id="WP_422919070.1">
    <property type="nucleotide sequence ID" value="NZ_JAMZEJ010000003.1"/>
</dbReference>
<evidence type="ECO:0000259" key="2">
    <source>
        <dbReference type="Pfam" id="PF07007"/>
    </source>
</evidence>
<reference evidence="3 4" key="1">
    <citation type="submission" date="2022-06" db="EMBL/GenBank/DDBJ databases">
        <title>Rhizosaccharibacter gen. nov. sp. nov. KSS12, endophytic bacteria isolated from sugarcane.</title>
        <authorList>
            <person name="Pitiwittayakul N."/>
        </authorList>
    </citation>
    <scope>NUCLEOTIDE SEQUENCE [LARGE SCALE GENOMIC DNA]</scope>
    <source>
        <strain evidence="3 4">KSS12</strain>
    </source>
</reference>
<feature type="domain" description="Lysozyme inhibitor LprI-like N-terminal" evidence="2">
    <location>
        <begin position="43"/>
        <end position="133"/>
    </location>
</feature>
<dbReference type="Proteomes" id="UP001524547">
    <property type="component" value="Unassembled WGS sequence"/>
</dbReference>
<keyword evidence="4" id="KW-1185">Reference proteome</keyword>
<accession>A0ABT1VVG3</accession>
<comment type="caution">
    <text evidence="3">The sequence shown here is derived from an EMBL/GenBank/DDBJ whole genome shotgun (WGS) entry which is preliminary data.</text>
</comment>
<dbReference type="Pfam" id="PF07007">
    <property type="entry name" value="LprI"/>
    <property type="match status" value="1"/>
</dbReference>
<name>A0ABT1VVG3_9PROT</name>
<dbReference type="Gene3D" id="1.20.1270.180">
    <property type="match status" value="1"/>
</dbReference>
<protein>
    <submittedName>
        <fullName evidence="3">DUF1311 domain-containing protein</fullName>
    </submittedName>
</protein>
<feature type="chain" id="PRO_5046900487" evidence="1">
    <location>
        <begin position="29"/>
        <end position="158"/>
    </location>
</feature>